<protein>
    <recommendedName>
        <fullName evidence="4">Fringe-related protein</fullName>
    </recommendedName>
</protein>
<evidence type="ECO:0008006" key="4">
    <source>
        <dbReference type="Google" id="ProtNLM"/>
    </source>
</evidence>
<dbReference type="EMBL" id="JABEZZ010000006">
    <property type="protein sequence ID" value="MBA0587732.1"/>
    <property type="molecule type" value="Genomic_DNA"/>
</dbReference>
<proteinExistence type="predicted"/>
<dbReference type="Pfam" id="PF04646">
    <property type="entry name" value="DUF604"/>
    <property type="match status" value="1"/>
</dbReference>
<name>A0A7J8PFU8_GOSRA</name>
<dbReference type="AlphaFoldDB" id="A0A7J8PFU8"/>
<keyword evidence="1" id="KW-0812">Transmembrane</keyword>
<feature type="transmembrane region" description="Helical" evidence="1">
    <location>
        <begin position="12"/>
        <end position="31"/>
    </location>
</feature>
<evidence type="ECO:0000256" key="1">
    <source>
        <dbReference type="SAM" id="Phobius"/>
    </source>
</evidence>
<evidence type="ECO:0000313" key="2">
    <source>
        <dbReference type="EMBL" id="MBA0587732.1"/>
    </source>
</evidence>
<reference evidence="2 3" key="1">
    <citation type="journal article" date="2019" name="Genome Biol. Evol.">
        <title>Insights into the evolution of the New World diploid cottons (Gossypium, subgenus Houzingenia) based on genome sequencing.</title>
        <authorList>
            <person name="Grover C.E."/>
            <person name="Arick M.A. 2nd"/>
            <person name="Thrash A."/>
            <person name="Conover J.L."/>
            <person name="Sanders W.S."/>
            <person name="Peterson D.G."/>
            <person name="Frelichowski J.E."/>
            <person name="Scheffler J.A."/>
            <person name="Scheffler B.E."/>
            <person name="Wendel J.F."/>
        </authorList>
    </citation>
    <scope>NUCLEOTIDE SEQUENCE [LARGE SCALE GENOMIC DNA]</scope>
    <source>
        <strain evidence="2">8</strain>
        <tissue evidence="2">Leaf</tissue>
    </source>
</reference>
<gene>
    <name evidence="2" type="ORF">Gorai_000854</name>
</gene>
<comment type="caution">
    <text evidence="2">The sequence shown here is derived from an EMBL/GenBank/DDBJ whole genome shotgun (WGS) entry which is preliminary data.</text>
</comment>
<sequence>MKHRFRSRSFFALAKLLAIFCPLLLIFYTFLYNPPCNEPSSDMLSPMVVKLSNSTETVNYPTNISHIKFVLVGCTKTWLTRRPYTEAWWRPNQTRGNIFMDSPPPKEFLPWPKTSPPFQLNTDATKLPVYPKLANPIEARIFRSVLDSFSLGDNQGVRWFVMADDDTVFFIDNLVQVLAKYDHTKQYYVGMHSESVISNFLFAFDMAYGGAGYALSYSLVEQLAPLMNDCLERYPFMHTSDHLTSSCLFDLGVALTLERGIHQIDLLGDISGMISAHPQVPIVTLHHFDNIDPIFPNRNRTEAVKHLMKAAEIDQSRLAQQTICYDKPMNWSVSVSWGYSVHIYESIIPRSILRKPLETFKPWKDGPPPLYMFNTRLLTNDPCHTPHVFFMEYIRKLKGNSVVLTTYRRKAPRRQQPCFVPGNYSADNILRVRVFSNATVRKEVLAGKIDCCNVLHMAGMNVMNIKLRNCRKGEVIA</sequence>
<evidence type="ECO:0000313" key="3">
    <source>
        <dbReference type="Proteomes" id="UP000593578"/>
    </source>
</evidence>
<dbReference type="Gene3D" id="3.90.550.50">
    <property type="match status" value="1"/>
</dbReference>
<dbReference type="Proteomes" id="UP000593578">
    <property type="component" value="Unassembled WGS sequence"/>
</dbReference>
<dbReference type="InterPro" id="IPR006740">
    <property type="entry name" value="DUF604"/>
</dbReference>
<dbReference type="PANTHER" id="PTHR10811">
    <property type="entry name" value="FRINGE-RELATED"/>
    <property type="match status" value="1"/>
</dbReference>
<organism evidence="2 3">
    <name type="scientific">Gossypium raimondii</name>
    <name type="common">Peruvian cotton</name>
    <name type="synonym">Gossypium klotzschianum subsp. raimondii</name>
    <dbReference type="NCBI Taxonomy" id="29730"/>
    <lineage>
        <taxon>Eukaryota</taxon>
        <taxon>Viridiplantae</taxon>
        <taxon>Streptophyta</taxon>
        <taxon>Embryophyta</taxon>
        <taxon>Tracheophyta</taxon>
        <taxon>Spermatophyta</taxon>
        <taxon>Magnoliopsida</taxon>
        <taxon>eudicotyledons</taxon>
        <taxon>Gunneridae</taxon>
        <taxon>Pentapetalae</taxon>
        <taxon>rosids</taxon>
        <taxon>malvids</taxon>
        <taxon>Malvales</taxon>
        <taxon>Malvaceae</taxon>
        <taxon>Malvoideae</taxon>
        <taxon>Gossypium</taxon>
    </lineage>
</organism>
<accession>A0A7J8PFU8</accession>
<keyword evidence="1" id="KW-1133">Transmembrane helix</keyword>
<keyword evidence="1" id="KW-0472">Membrane</keyword>